<dbReference type="STRING" id="70415.A0A5S6Q1K6"/>
<name>A0A5S6Q1K6_TRIMR</name>
<evidence type="ECO:0000313" key="3">
    <source>
        <dbReference type="WBParaSite" id="TMUE_0000000888.1"/>
    </source>
</evidence>
<evidence type="ECO:0000313" key="4">
    <source>
        <dbReference type="WBParaSite" id="TMUE_0000001034.1"/>
    </source>
</evidence>
<dbReference type="GO" id="GO:0003677">
    <property type="term" value="F:DNA binding"/>
    <property type="evidence" value="ECO:0007669"/>
    <property type="project" value="TreeGrafter"/>
</dbReference>
<dbReference type="WBParaSite" id="TMUE_0000001034.1">
    <property type="protein sequence ID" value="TMUE_0000001034.1"/>
    <property type="gene ID" value="WBGene00296951"/>
</dbReference>
<dbReference type="PANTHER" id="PTHR19303:SF52">
    <property type="entry name" value="TIGGER TRANSPOSABLE ELEMENT-DERIVED PROTEIN 6"/>
    <property type="match status" value="1"/>
</dbReference>
<evidence type="ECO:0000259" key="1">
    <source>
        <dbReference type="Pfam" id="PF03184"/>
    </source>
</evidence>
<accession>A0A5S6Q1K6</accession>
<dbReference type="InterPro" id="IPR050863">
    <property type="entry name" value="CenT-Element_Derived"/>
</dbReference>
<protein>
    <submittedName>
        <fullName evidence="3 4">DDE-1 domain-containing protein</fullName>
    </submittedName>
</protein>
<dbReference type="PANTHER" id="PTHR19303">
    <property type="entry name" value="TRANSPOSON"/>
    <property type="match status" value="1"/>
</dbReference>
<feature type="domain" description="DDE-1" evidence="1">
    <location>
        <begin position="4"/>
        <end position="106"/>
    </location>
</feature>
<reference evidence="3 4" key="3">
    <citation type="submission" date="2019-12" db="UniProtKB">
        <authorList>
            <consortium name="WormBaseParasite"/>
        </authorList>
    </citation>
    <scope>IDENTIFICATION</scope>
</reference>
<dbReference type="InterPro" id="IPR004875">
    <property type="entry name" value="DDE_SF_endonuclease_dom"/>
</dbReference>
<dbReference type="WBParaSite" id="TMUE_0000001351.1">
    <property type="protein sequence ID" value="TMUE_0000001351.1"/>
    <property type="gene ID" value="WBGene00297248"/>
</dbReference>
<dbReference type="Proteomes" id="UP000046395">
    <property type="component" value="Unassembled WGS sequence"/>
</dbReference>
<dbReference type="GO" id="GO:0005634">
    <property type="term" value="C:nucleus"/>
    <property type="evidence" value="ECO:0007669"/>
    <property type="project" value="TreeGrafter"/>
</dbReference>
<dbReference type="WBParaSite" id="TMUE_1000002515.1">
    <property type="protein sequence ID" value="TMUE_1000002515.1"/>
    <property type="gene ID" value="WBGene00298352"/>
</dbReference>
<organism evidence="2 4">
    <name type="scientific">Trichuris muris</name>
    <name type="common">Mouse whipworm</name>
    <dbReference type="NCBI Taxonomy" id="70415"/>
    <lineage>
        <taxon>Eukaryota</taxon>
        <taxon>Metazoa</taxon>
        <taxon>Ecdysozoa</taxon>
        <taxon>Nematoda</taxon>
        <taxon>Enoplea</taxon>
        <taxon>Dorylaimia</taxon>
        <taxon>Trichinellida</taxon>
        <taxon>Trichuridae</taxon>
        <taxon>Trichuris</taxon>
    </lineage>
</organism>
<reference evidence="2" key="1">
    <citation type="submission" date="2013-11" db="EMBL/GenBank/DDBJ databases">
        <authorList>
            <person name="Aslett M."/>
        </authorList>
    </citation>
    <scope>NUCLEOTIDE SEQUENCE [LARGE SCALE GENOMIC DNA]</scope>
    <source>
        <strain evidence="2">Edinburgh</strain>
    </source>
</reference>
<sequence length="227" mass="25536">MYFNVLLVIDNTPGHPQSLCFASKNVDVKFLPANSTSLLQPLDQGAIQCIKATYTRLVFGKLRDTVHANPDYDLTGLWKRFSIADAIALIAEAVREIKPRRVSGCWNRLWRDAFSECKDIGAIDEEVIDIMNIDKELGGEGFSDIIEGNIREHIEDCGESFANEKLEQLTQSHTGSDDDVMEDTEALTPSDLTLQKFASIFRQAQILKYMIAEYEPSMERGIMVTPQ</sequence>
<reference evidence="2" key="2">
    <citation type="submission" date="2014-03" db="EMBL/GenBank/DDBJ databases">
        <title>The whipworm genome and dual-species transcriptomics of an intimate host-pathogen interaction.</title>
        <authorList>
            <person name="Foth B.J."/>
            <person name="Tsai I.J."/>
            <person name="Reid A.J."/>
            <person name="Bancroft A.J."/>
            <person name="Nichol S."/>
            <person name="Tracey A."/>
            <person name="Holroyd N."/>
            <person name="Cotton J.A."/>
            <person name="Stanley E.J."/>
            <person name="Zarowiecki M."/>
            <person name="Liu J.Z."/>
            <person name="Huckvale T."/>
            <person name="Cooper P.J."/>
            <person name="Grencis R.K."/>
            <person name="Berriman M."/>
        </authorList>
    </citation>
    <scope>NUCLEOTIDE SEQUENCE [LARGE SCALE GENOMIC DNA]</scope>
    <source>
        <strain evidence="2">Edinburgh</strain>
    </source>
</reference>
<proteinExistence type="predicted"/>
<keyword evidence="2" id="KW-1185">Reference proteome</keyword>
<dbReference type="WBParaSite" id="TMUE_0000000888.1">
    <property type="protein sequence ID" value="TMUE_0000000888.1"/>
    <property type="gene ID" value="WBGene00296811"/>
</dbReference>
<evidence type="ECO:0000313" key="2">
    <source>
        <dbReference type="Proteomes" id="UP000046395"/>
    </source>
</evidence>
<dbReference type="AlphaFoldDB" id="A0A5S6Q1K6"/>
<dbReference type="Pfam" id="PF03184">
    <property type="entry name" value="DDE_1"/>
    <property type="match status" value="1"/>
</dbReference>